<reference evidence="2" key="1">
    <citation type="submission" date="2021-02" db="EMBL/GenBank/DDBJ databases">
        <title>Psilocybe cubensis genome.</title>
        <authorList>
            <person name="Mckernan K.J."/>
            <person name="Crawford S."/>
            <person name="Trippe A."/>
            <person name="Kane L.T."/>
            <person name="Mclaughlin S."/>
        </authorList>
    </citation>
    <scope>NUCLEOTIDE SEQUENCE [LARGE SCALE GENOMIC DNA]</scope>
    <source>
        <strain evidence="2">MGC-MH-2018</strain>
    </source>
</reference>
<evidence type="ECO:0000313" key="2">
    <source>
        <dbReference type="EMBL" id="KAG5170326.1"/>
    </source>
</evidence>
<dbReference type="AlphaFoldDB" id="A0A8H7Y2J7"/>
<dbReference type="EMBL" id="JAFIQS010000004">
    <property type="protein sequence ID" value="KAG5170326.1"/>
    <property type="molecule type" value="Genomic_DNA"/>
</dbReference>
<evidence type="ECO:0000256" key="1">
    <source>
        <dbReference type="SAM" id="MobiDB-lite"/>
    </source>
</evidence>
<organism evidence="2">
    <name type="scientific">Psilocybe cubensis</name>
    <name type="common">Psychedelic mushroom</name>
    <name type="synonym">Stropharia cubensis</name>
    <dbReference type="NCBI Taxonomy" id="181762"/>
    <lineage>
        <taxon>Eukaryota</taxon>
        <taxon>Fungi</taxon>
        <taxon>Dikarya</taxon>
        <taxon>Basidiomycota</taxon>
        <taxon>Agaricomycotina</taxon>
        <taxon>Agaricomycetes</taxon>
        <taxon>Agaricomycetidae</taxon>
        <taxon>Agaricales</taxon>
        <taxon>Agaricineae</taxon>
        <taxon>Strophariaceae</taxon>
        <taxon>Psilocybe</taxon>
    </lineage>
</organism>
<comment type="caution">
    <text evidence="2">The sequence shown here is derived from an EMBL/GenBank/DDBJ whole genome shotgun (WGS) entry which is preliminary data.</text>
</comment>
<feature type="region of interest" description="Disordered" evidence="1">
    <location>
        <begin position="79"/>
        <end position="101"/>
    </location>
</feature>
<name>A0A8H7Y2J7_PSICU</name>
<accession>A0A8H7Y2J7</accession>
<gene>
    <name evidence="2" type="ORF">JR316_004715</name>
</gene>
<sequence length="185" mass="19618">MVLLFPVWAGAARALDSRHPTPDQRVAPPPAPSAEGDALRLVGGMNEQRVTPEHNLPVNKLLGPGTVGGIPDVKVSHSSSAMPRVADHARQAGHGIEVRPEGRGRNGLRHLFASSAVLGECARGLEVWDVHDPKIGLGCRRANPGNAVVIPLKMRNNEATNNIRVLLARDDVSRNGKAAICTLDG</sequence>
<feature type="compositionally biased region" description="Basic and acidic residues" evidence="1">
    <location>
        <begin position="85"/>
        <end position="101"/>
    </location>
</feature>
<protein>
    <submittedName>
        <fullName evidence="2">Uncharacterized protein</fullName>
    </submittedName>
</protein>
<proteinExistence type="predicted"/>